<evidence type="ECO:0000313" key="2">
    <source>
        <dbReference type="Proteomes" id="UP001139353"/>
    </source>
</evidence>
<dbReference type="SFLD" id="SFLDG01129">
    <property type="entry name" value="C1.5:_HAD__Beta-PGM__Phosphata"/>
    <property type="match status" value="1"/>
</dbReference>
<dbReference type="EMBL" id="JAJLJH010000001">
    <property type="protein sequence ID" value="MCK9685550.1"/>
    <property type="molecule type" value="Genomic_DNA"/>
</dbReference>
<reference evidence="1" key="1">
    <citation type="submission" date="2021-11" db="EMBL/GenBank/DDBJ databases">
        <title>BS-T2-15 a new species belonging to the Comamonadaceae family isolated from the soil of a French oak forest.</title>
        <authorList>
            <person name="Mieszkin S."/>
            <person name="Alain K."/>
        </authorList>
    </citation>
    <scope>NUCLEOTIDE SEQUENCE</scope>
    <source>
        <strain evidence="1">BS-T2-15</strain>
    </source>
</reference>
<evidence type="ECO:0000313" key="1">
    <source>
        <dbReference type="EMBL" id="MCK9685550.1"/>
    </source>
</evidence>
<accession>A0A9X2C209</accession>
<name>A0A9X2C209_9BURK</name>
<dbReference type="Proteomes" id="UP001139353">
    <property type="component" value="Unassembled WGS sequence"/>
</dbReference>
<dbReference type="Gene3D" id="3.40.50.1000">
    <property type="entry name" value="HAD superfamily/HAD-like"/>
    <property type="match status" value="1"/>
</dbReference>
<comment type="caution">
    <text evidence="1">The sequence shown here is derived from an EMBL/GenBank/DDBJ whole genome shotgun (WGS) entry which is preliminary data.</text>
</comment>
<protein>
    <submittedName>
        <fullName evidence="1">HAD family hydrolase</fullName>
    </submittedName>
</protein>
<keyword evidence="2" id="KW-1185">Reference proteome</keyword>
<organism evidence="1 2">
    <name type="scientific">Scleromatobacter humisilvae</name>
    <dbReference type="NCBI Taxonomy" id="2897159"/>
    <lineage>
        <taxon>Bacteria</taxon>
        <taxon>Pseudomonadati</taxon>
        <taxon>Pseudomonadota</taxon>
        <taxon>Betaproteobacteria</taxon>
        <taxon>Burkholderiales</taxon>
        <taxon>Sphaerotilaceae</taxon>
        <taxon>Scleromatobacter</taxon>
    </lineage>
</organism>
<sequence length="242" mass="27202">MAAILHDVVFLIDVDNTLLDNDRIIADLRDHLIQEFGVACSGRYWTLFEKLRDELGYADYLGALQLYRKEVEGLGLHAQALLQMSSFLVDYPFQDRVYPGALDAIARMNKLGPTVILSDGDVVFQPRKIQRSGLWRAVEGRVLIYVHKELMLDEVRRTFPARHYAIVDDKPRILGALKAAWGDGVTTVFPRQGHYALDTIEAAKYPTPDIVVDHIGDLARTNIAGWFPLPGANHEQDHAATP</sequence>
<dbReference type="AlphaFoldDB" id="A0A9X2C209"/>
<dbReference type="SUPFAM" id="SSF56784">
    <property type="entry name" value="HAD-like"/>
    <property type="match status" value="1"/>
</dbReference>
<dbReference type="SFLD" id="SFLDS00003">
    <property type="entry name" value="Haloacid_Dehalogenase"/>
    <property type="match status" value="1"/>
</dbReference>
<gene>
    <name evidence="1" type="ORF">LPC04_07505</name>
</gene>
<dbReference type="RefSeq" id="WP_275681549.1">
    <property type="nucleotide sequence ID" value="NZ_JAJLJH010000001.1"/>
</dbReference>
<dbReference type="Gene3D" id="1.10.286.50">
    <property type="match status" value="1"/>
</dbReference>
<dbReference type="InterPro" id="IPR036412">
    <property type="entry name" value="HAD-like_sf"/>
</dbReference>
<dbReference type="InterPro" id="IPR023214">
    <property type="entry name" value="HAD_sf"/>
</dbReference>
<dbReference type="GO" id="GO:0016787">
    <property type="term" value="F:hydrolase activity"/>
    <property type="evidence" value="ECO:0007669"/>
    <property type="project" value="UniProtKB-KW"/>
</dbReference>
<proteinExistence type="predicted"/>
<keyword evidence="1" id="KW-0378">Hydrolase</keyword>
<dbReference type="Pfam" id="PF00702">
    <property type="entry name" value="Hydrolase"/>
    <property type="match status" value="1"/>
</dbReference>